<dbReference type="GO" id="GO:0005975">
    <property type="term" value="P:carbohydrate metabolic process"/>
    <property type="evidence" value="ECO:0007669"/>
    <property type="project" value="InterPro"/>
</dbReference>
<evidence type="ECO:0000313" key="1">
    <source>
        <dbReference type="EMBL" id="BCA50737.1"/>
    </source>
</evidence>
<dbReference type="AlphaFoldDB" id="A0A679HKK6"/>
<protein>
    <recommendedName>
        <fullName evidence="4">Polysaccharide deacetylase</fullName>
    </recommendedName>
</protein>
<accession>A0A679HKK6</accession>
<dbReference type="Gene3D" id="3.20.20.370">
    <property type="entry name" value="Glycoside hydrolase/deacetylase"/>
    <property type="match status" value="1"/>
</dbReference>
<dbReference type="Proteomes" id="UP000500882">
    <property type="component" value="Chromosome"/>
</dbReference>
<dbReference type="SUPFAM" id="SSF88713">
    <property type="entry name" value="Glycoside hydrolase/deacetylase"/>
    <property type="match status" value="1"/>
</dbReference>
<reference evidence="2" key="2">
    <citation type="submission" date="2021-06" db="EMBL/GenBank/DDBJ databases">
        <title>Interrogation of the integrated mobile genetic elements in gut-associated Bacteroides with a consensus prediction approach.</title>
        <authorList>
            <person name="Campbell D.E."/>
            <person name="Leigh J.R."/>
            <person name="Kim T."/>
            <person name="England W."/>
            <person name="Whitaker R.J."/>
            <person name="Degnan P.H."/>
        </authorList>
    </citation>
    <scope>NUCLEOTIDE SEQUENCE</scope>
    <source>
        <strain evidence="2">VPI-BTDOT2</strain>
    </source>
</reference>
<evidence type="ECO:0000313" key="2">
    <source>
        <dbReference type="EMBL" id="UYU72253.1"/>
    </source>
</evidence>
<proteinExistence type="predicted"/>
<dbReference type="EMBL" id="CP083681">
    <property type="protein sequence ID" value="UYU72253.1"/>
    <property type="molecule type" value="Genomic_DNA"/>
</dbReference>
<evidence type="ECO:0000313" key="3">
    <source>
        <dbReference type="Proteomes" id="UP000500882"/>
    </source>
</evidence>
<reference evidence="1 3" key="1">
    <citation type="submission" date="2020-02" db="EMBL/GenBank/DDBJ databases">
        <title>Whole-genome sequencing and comparative analysis of the genomes of Bacteroides thetaiotaomicron and Escherichia coli isolated from a healthy resident in Vietnam.</title>
        <authorList>
            <person name="Mohsin M."/>
            <person name="Tanaka K."/>
            <person name="Kawahara R."/>
            <person name="Kondo S."/>
            <person name="Noguchi H."/>
            <person name="Motooka D."/>
            <person name="Nakamura S."/>
            <person name="Khong D.T."/>
            <person name="Nguyen T.N."/>
            <person name="Tran H.T."/>
            <person name="Yamamoto Y."/>
        </authorList>
    </citation>
    <scope>NUCLEOTIDE SEQUENCE [LARGE SCALE GENOMIC DNA]</scope>
    <source>
        <strain evidence="1 3">F9-2</strain>
    </source>
</reference>
<sequence length="325" mass="37894">MRTIILSYDYEIFFGDKSGTIERSLIVPTNFLLDKMDELGIKGNFFIDYLMLKCLRKIDTERTARDIQLIETQIKDIVRRGHRIELHLHPHWIDAQYNGDGTWNFQNYTHYALSSLGESAVINMFKEGTAYLNNLAQEVEPGYTICAFRAGGWAIQPFHKIKKAFLEANIKIDSSISYGAYGKNQYSSFDFLNAPDKVMYRFEDDVCKEVDDGQFWEIPISSFHRIIFYRVIDKVHRVLSKRLSPITDGSHRRQDLKYIKRENNMAMMTLSRISPISVIISALLNKKEILVFIDHPKDFSYSSLQSIKLLSYFFKSTTYYNCSQL</sequence>
<evidence type="ECO:0008006" key="4">
    <source>
        <dbReference type="Google" id="ProtNLM"/>
    </source>
</evidence>
<gene>
    <name evidence="1" type="ORF">BatF92_26790</name>
    <name evidence="2" type="ORF">KQP59_03845</name>
</gene>
<organism evidence="1 3">
    <name type="scientific">Bacteroides thetaiotaomicron</name>
    <dbReference type="NCBI Taxonomy" id="818"/>
    <lineage>
        <taxon>Bacteria</taxon>
        <taxon>Pseudomonadati</taxon>
        <taxon>Bacteroidota</taxon>
        <taxon>Bacteroidia</taxon>
        <taxon>Bacteroidales</taxon>
        <taxon>Bacteroidaceae</taxon>
        <taxon>Bacteroides</taxon>
    </lineage>
</organism>
<dbReference type="RefSeq" id="WP_022470907.1">
    <property type="nucleotide sequence ID" value="NZ_AP022660.1"/>
</dbReference>
<dbReference type="EMBL" id="AP022660">
    <property type="protein sequence ID" value="BCA50737.1"/>
    <property type="molecule type" value="Genomic_DNA"/>
</dbReference>
<name>A0A679HKK6_BACT4</name>
<dbReference type="InterPro" id="IPR011330">
    <property type="entry name" value="Glyco_hydro/deAcase_b/a-brl"/>
</dbReference>
<dbReference type="Proteomes" id="UP001156216">
    <property type="component" value="Chromosome"/>
</dbReference>